<sequence>MALDRQETSMDVPLNSQISLIGGRTGARRAAGIKARDLQLGPGLLEVNGFQPRAASGSGCTIGRGRAGARLLNISRKLILKALGQTYVGDLSKAIVGVLILRLEGRIVAGRSGASAQRDGRGETTSTGEAGLKLRTNMVRVSGIARRNWRTVATRAAESLSNLGSLTRLIPLFLALLRDATQSRRTGQDSICTTLRTGGLGVPGVLAAGGRRGRAKTRNGGHNKEKQSERQEEADSQWTNKSSEKEAGERARDDD</sequence>
<feature type="region of interest" description="Disordered" evidence="1">
    <location>
        <begin position="202"/>
        <end position="255"/>
    </location>
</feature>
<dbReference type="EMBL" id="MU005803">
    <property type="protein sequence ID" value="KAF2702586.1"/>
    <property type="molecule type" value="Genomic_DNA"/>
</dbReference>
<feature type="compositionally biased region" description="Basic residues" evidence="1">
    <location>
        <begin position="211"/>
        <end position="221"/>
    </location>
</feature>
<gene>
    <name evidence="2" type="ORF">K504DRAFT_453714</name>
</gene>
<keyword evidence="3" id="KW-1185">Reference proteome</keyword>
<accession>A0A6G1JPQ6</accession>
<reference evidence="2" key="1">
    <citation type="journal article" date="2020" name="Stud. Mycol.">
        <title>101 Dothideomycetes genomes: a test case for predicting lifestyles and emergence of pathogens.</title>
        <authorList>
            <person name="Haridas S."/>
            <person name="Albert R."/>
            <person name="Binder M."/>
            <person name="Bloem J."/>
            <person name="Labutti K."/>
            <person name="Salamov A."/>
            <person name="Andreopoulos B."/>
            <person name="Baker S."/>
            <person name="Barry K."/>
            <person name="Bills G."/>
            <person name="Bluhm B."/>
            <person name="Cannon C."/>
            <person name="Castanera R."/>
            <person name="Culley D."/>
            <person name="Daum C."/>
            <person name="Ezra D."/>
            <person name="Gonzalez J."/>
            <person name="Henrissat B."/>
            <person name="Kuo A."/>
            <person name="Liang C."/>
            <person name="Lipzen A."/>
            <person name="Lutzoni F."/>
            <person name="Magnuson J."/>
            <person name="Mondo S."/>
            <person name="Nolan M."/>
            <person name="Ohm R."/>
            <person name="Pangilinan J."/>
            <person name="Park H.-J."/>
            <person name="Ramirez L."/>
            <person name="Alfaro M."/>
            <person name="Sun H."/>
            <person name="Tritt A."/>
            <person name="Yoshinaga Y."/>
            <person name="Zwiers L.-H."/>
            <person name="Turgeon B."/>
            <person name="Goodwin S."/>
            <person name="Spatafora J."/>
            <person name="Crous P."/>
            <person name="Grigoriev I."/>
        </authorList>
    </citation>
    <scope>NUCLEOTIDE SEQUENCE</scope>
    <source>
        <strain evidence="2">CBS 279.74</strain>
    </source>
</reference>
<dbReference type="Proteomes" id="UP000799428">
    <property type="component" value="Unassembled WGS sequence"/>
</dbReference>
<proteinExistence type="predicted"/>
<protein>
    <submittedName>
        <fullName evidence="2">Uncharacterized protein</fullName>
    </submittedName>
</protein>
<organism evidence="2 3">
    <name type="scientific">Pleomassaria siparia CBS 279.74</name>
    <dbReference type="NCBI Taxonomy" id="1314801"/>
    <lineage>
        <taxon>Eukaryota</taxon>
        <taxon>Fungi</taxon>
        <taxon>Dikarya</taxon>
        <taxon>Ascomycota</taxon>
        <taxon>Pezizomycotina</taxon>
        <taxon>Dothideomycetes</taxon>
        <taxon>Pleosporomycetidae</taxon>
        <taxon>Pleosporales</taxon>
        <taxon>Pleomassariaceae</taxon>
        <taxon>Pleomassaria</taxon>
    </lineage>
</organism>
<name>A0A6G1JPQ6_9PLEO</name>
<evidence type="ECO:0000313" key="3">
    <source>
        <dbReference type="Proteomes" id="UP000799428"/>
    </source>
</evidence>
<evidence type="ECO:0000313" key="2">
    <source>
        <dbReference type="EMBL" id="KAF2702586.1"/>
    </source>
</evidence>
<evidence type="ECO:0000256" key="1">
    <source>
        <dbReference type="SAM" id="MobiDB-lite"/>
    </source>
</evidence>
<dbReference type="AlphaFoldDB" id="A0A6G1JPQ6"/>
<feature type="compositionally biased region" description="Basic and acidic residues" evidence="1">
    <location>
        <begin position="222"/>
        <end position="233"/>
    </location>
</feature>
<feature type="compositionally biased region" description="Basic and acidic residues" evidence="1">
    <location>
        <begin position="242"/>
        <end position="255"/>
    </location>
</feature>